<dbReference type="InterPro" id="IPR003594">
    <property type="entry name" value="HATPase_dom"/>
</dbReference>
<dbReference type="Pfam" id="PF07694">
    <property type="entry name" value="5TM-5TMR_LYT"/>
    <property type="match status" value="1"/>
</dbReference>
<proteinExistence type="predicted"/>
<evidence type="ECO:0000256" key="7">
    <source>
        <dbReference type="ARBA" id="ARBA00022692"/>
    </source>
</evidence>
<dbReference type="PROSITE" id="PS50109">
    <property type="entry name" value="HIS_KIN"/>
    <property type="match status" value="1"/>
</dbReference>
<feature type="domain" description="Histidine kinase" evidence="15">
    <location>
        <begin position="219"/>
        <end position="425"/>
    </location>
</feature>
<dbReference type="EMBL" id="RHHT01000023">
    <property type="protein sequence ID" value="RNB78642.1"/>
    <property type="molecule type" value="Genomic_DNA"/>
</dbReference>
<organism evidence="16 17">
    <name type="scientific">Brevibacillus panacihumi</name>
    <dbReference type="NCBI Taxonomy" id="497735"/>
    <lineage>
        <taxon>Bacteria</taxon>
        <taxon>Bacillati</taxon>
        <taxon>Bacillota</taxon>
        <taxon>Bacilli</taxon>
        <taxon>Bacillales</taxon>
        <taxon>Paenibacillaceae</taxon>
        <taxon>Brevibacillus</taxon>
    </lineage>
</organism>
<keyword evidence="13 14" id="KW-0472">Membrane</keyword>
<evidence type="ECO:0000256" key="12">
    <source>
        <dbReference type="ARBA" id="ARBA00023012"/>
    </source>
</evidence>
<feature type="transmembrane region" description="Helical" evidence="14">
    <location>
        <begin position="112"/>
        <end position="131"/>
    </location>
</feature>
<dbReference type="RefSeq" id="WP_122913395.1">
    <property type="nucleotide sequence ID" value="NZ_RHHT01000023.1"/>
</dbReference>
<dbReference type="EC" id="2.7.13.3" evidence="3"/>
<keyword evidence="11 14" id="KW-1133">Transmembrane helix</keyword>
<evidence type="ECO:0000256" key="11">
    <source>
        <dbReference type="ARBA" id="ARBA00022989"/>
    </source>
</evidence>
<feature type="transmembrane region" description="Helical" evidence="14">
    <location>
        <begin position="80"/>
        <end position="106"/>
    </location>
</feature>
<dbReference type="GO" id="GO:0005524">
    <property type="term" value="F:ATP binding"/>
    <property type="evidence" value="ECO:0007669"/>
    <property type="project" value="UniProtKB-KW"/>
</dbReference>
<dbReference type="CDD" id="cd00082">
    <property type="entry name" value="HisKA"/>
    <property type="match status" value="1"/>
</dbReference>
<dbReference type="Proteomes" id="UP000281915">
    <property type="component" value="Unassembled WGS sequence"/>
</dbReference>
<accession>A0A3M8CS76</accession>
<feature type="transmembrane region" description="Helical" evidence="14">
    <location>
        <begin position="143"/>
        <end position="164"/>
    </location>
</feature>
<evidence type="ECO:0000256" key="8">
    <source>
        <dbReference type="ARBA" id="ARBA00022741"/>
    </source>
</evidence>
<comment type="catalytic activity">
    <reaction evidence="1">
        <text>ATP + protein L-histidine = ADP + protein N-phospho-L-histidine.</text>
        <dbReference type="EC" id="2.7.13.3"/>
    </reaction>
</comment>
<dbReference type="Gene3D" id="1.10.287.130">
    <property type="match status" value="1"/>
</dbReference>
<reference evidence="16 17" key="1">
    <citation type="submission" date="2018-10" db="EMBL/GenBank/DDBJ databases">
        <title>Phylogenomics of Brevibacillus.</title>
        <authorList>
            <person name="Dunlap C."/>
        </authorList>
    </citation>
    <scope>NUCLEOTIDE SEQUENCE [LARGE SCALE GENOMIC DNA]</scope>
    <source>
        <strain evidence="16 17">JCM 15085</strain>
    </source>
</reference>
<evidence type="ECO:0000256" key="9">
    <source>
        <dbReference type="ARBA" id="ARBA00022777"/>
    </source>
</evidence>
<keyword evidence="12" id="KW-0902">Two-component regulatory system</keyword>
<dbReference type="SMART" id="SM00387">
    <property type="entry name" value="HATPase_c"/>
    <property type="match status" value="1"/>
</dbReference>
<evidence type="ECO:0000256" key="6">
    <source>
        <dbReference type="ARBA" id="ARBA00022679"/>
    </source>
</evidence>
<feature type="transmembrane region" description="Helical" evidence="14">
    <location>
        <begin position="49"/>
        <end position="68"/>
    </location>
</feature>
<keyword evidence="5" id="KW-0597">Phosphoprotein</keyword>
<dbReference type="InterPro" id="IPR005467">
    <property type="entry name" value="His_kinase_dom"/>
</dbReference>
<evidence type="ECO:0000256" key="2">
    <source>
        <dbReference type="ARBA" id="ARBA00004651"/>
    </source>
</evidence>
<comment type="subcellular location">
    <subcellularLocation>
        <location evidence="2">Cell membrane</location>
        <topology evidence="2">Multi-pass membrane protein</topology>
    </subcellularLocation>
</comment>
<evidence type="ECO:0000256" key="4">
    <source>
        <dbReference type="ARBA" id="ARBA00022475"/>
    </source>
</evidence>
<evidence type="ECO:0000256" key="10">
    <source>
        <dbReference type="ARBA" id="ARBA00022840"/>
    </source>
</evidence>
<keyword evidence="9 16" id="KW-0418">Kinase</keyword>
<dbReference type="GO" id="GO:0071555">
    <property type="term" value="P:cell wall organization"/>
    <property type="evidence" value="ECO:0007669"/>
    <property type="project" value="InterPro"/>
</dbReference>
<keyword evidence="6" id="KW-0808">Transferase</keyword>
<sequence length="429" mass="49163">MVLTFLRKEHAMLYFSKDILYHFLLMLFPITIYQNFLKEDNRVRRLLHSKFLFIVLITLILTMSNPIVYHEGFIYDFRVIPIAIAFLYGGIRPGLLTITVMLLYRYASGGGGFYVTLFNYIIAAILLILIQRKFDSLQMKTKIFMISGFYWAIACTRGVTLVMMDQTDQLPFMLAFSILTFVTLVIIVFMIENINKQFALKEELERTERLNVVSQLAASIAHEVRNPMTSIKGFMQLLKEDSNLNSTQKYYIKISLDELDRTESIINEYLSLARPVSPQNEPVNLSHEIKNTIDLITSFTNVHNIEIHSCIEDSLYTKGRRGEIKQVLLNIIKNGVEAMGTKGILTIRAYNKKSIHVIEIIDNGVGMTQQQVKRIGTPFYSTKDKGTGVGLSISYNIIRNMKGSIEVESELNKGTTFTIKLPVYYENCT</sequence>
<dbReference type="InterPro" id="IPR036097">
    <property type="entry name" value="HisK_dim/P_sf"/>
</dbReference>
<keyword evidence="8" id="KW-0547">Nucleotide-binding</keyword>
<dbReference type="InterPro" id="IPR011620">
    <property type="entry name" value="Sig_transdc_His_kinase_LytS_TM"/>
</dbReference>
<dbReference type="Gene3D" id="3.30.565.10">
    <property type="entry name" value="Histidine kinase-like ATPase, C-terminal domain"/>
    <property type="match status" value="1"/>
</dbReference>
<name>A0A3M8CS76_9BACL</name>
<evidence type="ECO:0000256" key="14">
    <source>
        <dbReference type="SAM" id="Phobius"/>
    </source>
</evidence>
<keyword evidence="7 14" id="KW-0812">Transmembrane</keyword>
<evidence type="ECO:0000256" key="5">
    <source>
        <dbReference type="ARBA" id="ARBA00022553"/>
    </source>
</evidence>
<feature type="transmembrane region" description="Helical" evidence="14">
    <location>
        <begin position="170"/>
        <end position="191"/>
    </location>
</feature>
<evidence type="ECO:0000313" key="17">
    <source>
        <dbReference type="Proteomes" id="UP000281915"/>
    </source>
</evidence>
<dbReference type="GO" id="GO:0005886">
    <property type="term" value="C:plasma membrane"/>
    <property type="evidence" value="ECO:0007669"/>
    <property type="project" value="UniProtKB-SubCell"/>
</dbReference>
<evidence type="ECO:0000313" key="16">
    <source>
        <dbReference type="EMBL" id="RNB78642.1"/>
    </source>
</evidence>
<comment type="caution">
    <text evidence="16">The sequence shown here is derived from an EMBL/GenBank/DDBJ whole genome shotgun (WGS) entry which is preliminary data.</text>
</comment>
<dbReference type="SMART" id="SM00388">
    <property type="entry name" value="HisKA"/>
    <property type="match status" value="1"/>
</dbReference>
<dbReference type="InterPro" id="IPR036890">
    <property type="entry name" value="HATPase_C_sf"/>
</dbReference>
<evidence type="ECO:0000256" key="3">
    <source>
        <dbReference type="ARBA" id="ARBA00012438"/>
    </source>
</evidence>
<feature type="transmembrane region" description="Helical" evidence="14">
    <location>
        <begin position="20"/>
        <end position="37"/>
    </location>
</feature>
<keyword evidence="10" id="KW-0067">ATP-binding</keyword>
<dbReference type="PANTHER" id="PTHR43065">
    <property type="entry name" value="SENSOR HISTIDINE KINASE"/>
    <property type="match status" value="1"/>
</dbReference>
<protein>
    <recommendedName>
        <fullName evidence="3">histidine kinase</fullName>
        <ecNumber evidence="3">2.7.13.3</ecNumber>
    </recommendedName>
</protein>
<dbReference type="InterPro" id="IPR003661">
    <property type="entry name" value="HisK_dim/P_dom"/>
</dbReference>
<dbReference type="PRINTS" id="PR00344">
    <property type="entry name" value="BCTRLSENSOR"/>
</dbReference>
<dbReference type="GO" id="GO:0000155">
    <property type="term" value="F:phosphorelay sensor kinase activity"/>
    <property type="evidence" value="ECO:0007669"/>
    <property type="project" value="InterPro"/>
</dbReference>
<dbReference type="PANTHER" id="PTHR43065:SF46">
    <property type="entry name" value="C4-DICARBOXYLATE TRANSPORT SENSOR PROTEIN DCTB"/>
    <property type="match status" value="1"/>
</dbReference>
<keyword evidence="4" id="KW-1003">Cell membrane</keyword>
<dbReference type="SUPFAM" id="SSF55874">
    <property type="entry name" value="ATPase domain of HSP90 chaperone/DNA topoisomerase II/histidine kinase"/>
    <property type="match status" value="1"/>
</dbReference>
<evidence type="ECO:0000256" key="13">
    <source>
        <dbReference type="ARBA" id="ARBA00023136"/>
    </source>
</evidence>
<dbReference type="InterPro" id="IPR004358">
    <property type="entry name" value="Sig_transdc_His_kin-like_C"/>
</dbReference>
<dbReference type="SUPFAM" id="SSF47384">
    <property type="entry name" value="Homodimeric domain of signal transducing histidine kinase"/>
    <property type="match status" value="1"/>
</dbReference>
<dbReference type="Pfam" id="PF00512">
    <property type="entry name" value="HisKA"/>
    <property type="match status" value="1"/>
</dbReference>
<gene>
    <name evidence="16" type="ORF">EDM58_11115</name>
</gene>
<evidence type="ECO:0000256" key="1">
    <source>
        <dbReference type="ARBA" id="ARBA00000085"/>
    </source>
</evidence>
<dbReference type="AlphaFoldDB" id="A0A3M8CS76"/>
<evidence type="ECO:0000259" key="15">
    <source>
        <dbReference type="PROSITE" id="PS50109"/>
    </source>
</evidence>
<dbReference type="Pfam" id="PF02518">
    <property type="entry name" value="HATPase_c"/>
    <property type="match status" value="1"/>
</dbReference>